<proteinExistence type="predicted"/>
<dbReference type="EMBL" id="SMMG02000002">
    <property type="protein sequence ID" value="KAA3482978.1"/>
    <property type="molecule type" value="Genomic_DNA"/>
</dbReference>
<sequence>MDLDRAVADDIESNAPAPAQVTGPVESRPIASSHEGEAKQVFFQMTSTWFSDFVRMNPAAQQPPPPQVPVVPQVPDPIRLSKPLVDKIQKYGAKEFRATVDDDAE</sequence>
<gene>
    <name evidence="2" type="ORF">EPI10_005184</name>
</gene>
<name>A0A5B6WNS6_9ROSI</name>
<keyword evidence="3" id="KW-1185">Reference proteome</keyword>
<protein>
    <submittedName>
        <fullName evidence="2">Leucine-rich repeat-containing 33</fullName>
    </submittedName>
</protein>
<reference evidence="3" key="1">
    <citation type="journal article" date="2019" name="Plant Biotechnol. J.">
        <title>Genome sequencing of the Australian wild diploid species Gossypium australe highlights disease resistance and delayed gland morphogenesis.</title>
        <authorList>
            <person name="Cai Y."/>
            <person name="Cai X."/>
            <person name="Wang Q."/>
            <person name="Wang P."/>
            <person name="Zhang Y."/>
            <person name="Cai C."/>
            <person name="Xu Y."/>
            <person name="Wang K."/>
            <person name="Zhou Z."/>
            <person name="Wang C."/>
            <person name="Geng S."/>
            <person name="Li B."/>
            <person name="Dong Q."/>
            <person name="Hou Y."/>
            <person name="Wang H."/>
            <person name="Ai P."/>
            <person name="Liu Z."/>
            <person name="Yi F."/>
            <person name="Sun M."/>
            <person name="An G."/>
            <person name="Cheng J."/>
            <person name="Zhang Y."/>
            <person name="Shi Q."/>
            <person name="Xie Y."/>
            <person name="Shi X."/>
            <person name="Chang Y."/>
            <person name="Huang F."/>
            <person name="Chen Y."/>
            <person name="Hong S."/>
            <person name="Mi L."/>
            <person name="Sun Q."/>
            <person name="Zhang L."/>
            <person name="Zhou B."/>
            <person name="Peng R."/>
            <person name="Zhang X."/>
            <person name="Liu F."/>
        </authorList>
    </citation>
    <scope>NUCLEOTIDE SEQUENCE [LARGE SCALE GENOMIC DNA]</scope>
    <source>
        <strain evidence="3">cv. PA1801</strain>
    </source>
</reference>
<evidence type="ECO:0000313" key="2">
    <source>
        <dbReference type="EMBL" id="KAA3482978.1"/>
    </source>
</evidence>
<dbReference type="AlphaFoldDB" id="A0A5B6WNS6"/>
<accession>A0A5B6WNS6</accession>
<evidence type="ECO:0000256" key="1">
    <source>
        <dbReference type="SAM" id="MobiDB-lite"/>
    </source>
</evidence>
<evidence type="ECO:0000313" key="3">
    <source>
        <dbReference type="Proteomes" id="UP000325315"/>
    </source>
</evidence>
<dbReference type="Proteomes" id="UP000325315">
    <property type="component" value="Unassembled WGS sequence"/>
</dbReference>
<organism evidence="2 3">
    <name type="scientific">Gossypium australe</name>
    <dbReference type="NCBI Taxonomy" id="47621"/>
    <lineage>
        <taxon>Eukaryota</taxon>
        <taxon>Viridiplantae</taxon>
        <taxon>Streptophyta</taxon>
        <taxon>Embryophyta</taxon>
        <taxon>Tracheophyta</taxon>
        <taxon>Spermatophyta</taxon>
        <taxon>Magnoliopsida</taxon>
        <taxon>eudicotyledons</taxon>
        <taxon>Gunneridae</taxon>
        <taxon>Pentapetalae</taxon>
        <taxon>rosids</taxon>
        <taxon>malvids</taxon>
        <taxon>Malvales</taxon>
        <taxon>Malvaceae</taxon>
        <taxon>Malvoideae</taxon>
        <taxon>Gossypium</taxon>
    </lineage>
</organism>
<feature type="region of interest" description="Disordered" evidence="1">
    <location>
        <begin position="1"/>
        <end position="33"/>
    </location>
</feature>
<comment type="caution">
    <text evidence="2">The sequence shown here is derived from an EMBL/GenBank/DDBJ whole genome shotgun (WGS) entry which is preliminary data.</text>
</comment>